<protein>
    <recommendedName>
        <fullName evidence="4">DUF4369 domain-containing protein</fullName>
    </recommendedName>
</protein>
<organism evidence="2 3">
    <name type="scientific">Zunongwangia profunda</name>
    <dbReference type="NCBI Taxonomy" id="398743"/>
    <lineage>
        <taxon>Bacteria</taxon>
        <taxon>Pseudomonadati</taxon>
        <taxon>Bacteroidota</taxon>
        <taxon>Flavobacteriia</taxon>
        <taxon>Flavobacteriales</taxon>
        <taxon>Flavobacteriaceae</taxon>
        <taxon>Zunongwangia</taxon>
    </lineage>
</organism>
<evidence type="ECO:0000256" key="1">
    <source>
        <dbReference type="SAM" id="SignalP"/>
    </source>
</evidence>
<feature type="chain" id="PRO_5017763258" description="DUF4369 domain-containing protein" evidence="1">
    <location>
        <begin position="19"/>
        <end position="195"/>
    </location>
</feature>
<evidence type="ECO:0000313" key="2">
    <source>
        <dbReference type="EMBL" id="HCV83279.1"/>
    </source>
</evidence>
<sequence length="195" mass="22286">MKKILLALFFLFSIAVEAETKEIIAEVVFENATDVTFSSGTFFITELDEEIEITSLENFKITLPKKGKYQFDFYAEEFVSYILYPSKITSRKNIIRIRLESKIKSNAVSGFNIYTNNPDIGMNFVYNGINNKPIDFTRFTKEYGVGMISKNCVVDPLMMKYVTAHNQKVAAYLTAKFGVTWKDDLPATPFGLQKQ</sequence>
<evidence type="ECO:0000313" key="3">
    <source>
        <dbReference type="Proteomes" id="UP000264330"/>
    </source>
</evidence>
<evidence type="ECO:0008006" key="4">
    <source>
        <dbReference type="Google" id="ProtNLM"/>
    </source>
</evidence>
<feature type="signal peptide" evidence="1">
    <location>
        <begin position="1"/>
        <end position="18"/>
    </location>
</feature>
<gene>
    <name evidence="2" type="ORF">DGQ38_19765</name>
</gene>
<proteinExistence type="predicted"/>
<dbReference type="AlphaFoldDB" id="A0A3D5J5B8"/>
<dbReference type="EMBL" id="DPMF01000450">
    <property type="protein sequence ID" value="HCV83279.1"/>
    <property type="molecule type" value="Genomic_DNA"/>
</dbReference>
<dbReference type="Proteomes" id="UP000264330">
    <property type="component" value="Unassembled WGS sequence"/>
</dbReference>
<accession>A0A3D5J5B8</accession>
<dbReference type="RefSeq" id="WP_013071069.1">
    <property type="nucleotide sequence ID" value="NZ_CAJXAW010000012.1"/>
</dbReference>
<name>A0A3D5J5B8_9FLAO</name>
<keyword evidence="1" id="KW-0732">Signal</keyword>
<reference evidence="2 3" key="1">
    <citation type="journal article" date="2018" name="Nat. Biotechnol.">
        <title>A standardized bacterial taxonomy based on genome phylogeny substantially revises the tree of life.</title>
        <authorList>
            <person name="Parks D.H."/>
            <person name="Chuvochina M."/>
            <person name="Waite D.W."/>
            <person name="Rinke C."/>
            <person name="Skarshewski A."/>
            <person name="Chaumeil P.A."/>
            <person name="Hugenholtz P."/>
        </authorList>
    </citation>
    <scope>NUCLEOTIDE SEQUENCE [LARGE SCALE GENOMIC DNA]</scope>
    <source>
        <strain evidence="2">UBA9359</strain>
    </source>
</reference>
<comment type="caution">
    <text evidence="2">The sequence shown here is derived from an EMBL/GenBank/DDBJ whole genome shotgun (WGS) entry which is preliminary data.</text>
</comment>